<dbReference type="Pfam" id="PF01501">
    <property type="entry name" value="Glyco_transf_8"/>
    <property type="match status" value="1"/>
</dbReference>
<keyword evidence="2" id="KW-1185">Reference proteome</keyword>
<name>A0ABN9Q5X4_9DINO</name>
<sequence>MEDTRELTAIVTHAGKNHQEYIDMCIMLGRALTKYAPDVPKVAMIIAGMRLDYQVLLRQAGWRVLKVEDVDPCGEGIQHCDARFTYRWKDSFEKLNIFRLPFARVLFLDADTYVFNDGINFLLNSTLVPDGHVAMAPDGCKTNLKTGGTEYNSGVMLFKPSLETFQSMLEMISVRSGDEMLDQNIINDVFDGKVVELDKKFDCIDPVGVPPGLRRPCKTERICQKKEVVISHFTGMFKPTKANPFYLRLVQQPASFKATCENTNHGGCQKWAEYYCSMHQQRKHLTPELQEALETVGGCCLGHHASNPECTHSTSFNESTDSCPRVVDFSTKDAELPWMSEYYISNMVPTAFHDHRPIYQSTDKEVDQYIYYIASKRNWMIGPNPTVDLAMTYAHADALCPHDANNWKLLNNDKIWQSRPGIDIVPTEAACPWKLDVKAGSDLPASIADTSWTGTYILTAIAPQPMHGGKSI</sequence>
<dbReference type="EMBL" id="CAUYUJ010002525">
    <property type="protein sequence ID" value="CAK0801160.1"/>
    <property type="molecule type" value="Genomic_DNA"/>
</dbReference>
<evidence type="ECO:0000313" key="2">
    <source>
        <dbReference type="Proteomes" id="UP001189429"/>
    </source>
</evidence>
<proteinExistence type="predicted"/>
<dbReference type="Gene3D" id="3.90.550.10">
    <property type="entry name" value="Spore Coat Polysaccharide Biosynthesis Protein SpsA, Chain A"/>
    <property type="match status" value="1"/>
</dbReference>
<dbReference type="InterPro" id="IPR002495">
    <property type="entry name" value="Glyco_trans_8"/>
</dbReference>
<dbReference type="Proteomes" id="UP001189429">
    <property type="component" value="Unassembled WGS sequence"/>
</dbReference>
<protein>
    <recommendedName>
        <fullName evidence="3">Nucleotide-diphospho-sugar transferase domain-containing protein</fullName>
    </recommendedName>
</protein>
<dbReference type="InterPro" id="IPR050587">
    <property type="entry name" value="GNT1/Glycosyltrans_8"/>
</dbReference>
<reference evidence="1" key="1">
    <citation type="submission" date="2023-10" db="EMBL/GenBank/DDBJ databases">
        <authorList>
            <person name="Chen Y."/>
            <person name="Shah S."/>
            <person name="Dougan E. K."/>
            <person name="Thang M."/>
            <person name="Chan C."/>
        </authorList>
    </citation>
    <scope>NUCLEOTIDE SEQUENCE [LARGE SCALE GENOMIC DNA]</scope>
</reference>
<dbReference type="SUPFAM" id="SSF53448">
    <property type="entry name" value="Nucleotide-diphospho-sugar transferases"/>
    <property type="match status" value="1"/>
</dbReference>
<organism evidence="1 2">
    <name type="scientific">Prorocentrum cordatum</name>
    <dbReference type="NCBI Taxonomy" id="2364126"/>
    <lineage>
        <taxon>Eukaryota</taxon>
        <taxon>Sar</taxon>
        <taxon>Alveolata</taxon>
        <taxon>Dinophyceae</taxon>
        <taxon>Prorocentrales</taxon>
        <taxon>Prorocentraceae</taxon>
        <taxon>Prorocentrum</taxon>
    </lineage>
</organism>
<dbReference type="PANTHER" id="PTHR11183">
    <property type="entry name" value="GLYCOGENIN SUBFAMILY MEMBER"/>
    <property type="match status" value="1"/>
</dbReference>
<gene>
    <name evidence="1" type="ORF">PCOR1329_LOCUS9119</name>
</gene>
<evidence type="ECO:0008006" key="3">
    <source>
        <dbReference type="Google" id="ProtNLM"/>
    </source>
</evidence>
<evidence type="ECO:0000313" key="1">
    <source>
        <dbReference type="EMBL" id="CAK0801160.1"/>
    </source>
</evidence>
<accession>A0ABN9Q5X4</accession>
<dbReference type="InterPro" id="IPR029044">
    <property type="entry name" value="Nucleotide-diphossugar_trans"/>
</dbReference>
<comment type="caution">
    <text evidence="1">The sequence shown here is derived from an EMBL/GenBank/DDBJ whole genome shotgun (WGS) entry which is preliminary data.</text>
</comment>